<dbReference type="PANTHER" id="PTHR40463:SF1">
    <property type="entry name" value="PH-RESPONSE REGULATOR PROTEIN PALC"/>
    <property type="match status" value="1"/>
</dbReference>
<dbReference type="SMART" id="SM01041">
    <property type="entry name" value="BRO1"/>
    <property type="match status" value="1"/>
</dbReference>
<gene>
    <name evidence="5" type="ORF">D9613_000321</name>
</gene>
<evidence type="ECO:0000256" key="3">
    <source>
        <dbReference type="SAM" id="MobiDB-lite"/>
    </source>
</evidence>
<dbReference type="InterPro" id="IPR038499">
    <property type="entry name" value="BRO1_sf"/>
</dbReference>
<evidence type="ECO:0000313" key="5">
    <source>
        <dbReference type="EMBL" id="KAF4620946.1"/>
    </source>
</evidence>
<dbReference type="PANTHER" id="PTHR40463">
    <property type="entry name" value="PH-RESPONSE REGULATOR PROTEIN PALC"/>
    <property type="match status" value="1"/>
</dbReference>
<dbReference type="EMBL" id="JAACJL010000015">
    <property type="protein sequence ID" value="KAF4620946.1"/>
    <property type="molecule type" value="Genomic_DNA"/>
</dbReference>
<dbReference type="Proteomes" id="UP000521872">
    <property type="component" value="Unassembled WGS sequence"/>
</dbReference>
<evidence type="ECO:0000256" key="2">
    <source>
        <dbReference type="ARBA" id="ARBA00022193"/>
    </source>
</evidence>
<feature type="region of interest" description="Disordered" evidence="3">
    <location>
        <begin position="406"/>
        <end position="476"/>
    </location>
</feature>
<keyword evidence="6" id="KW-1185">Reference proteome</keyword>
<organism evidence="5 6">
    <name type="scientific">Agrocybe pediades</name>
    <dbReference type="NCBI Taxonomy" id="84607"/>
    <lineage>
        <taxon>Eukaryota</taxon>
        <taxon>Fungi</taxon>
        <taxon>Dikarya</taxon>
        <taxon>Basidiomycota</taxon>
        <taxon>Agaricomycotina</taxon>
        <taxon>Agaricomycetes</taxon>
        <taxon>Agaricomycetidae</taxon>
        <taxon>Agaricales</taxon>
        <taxon>Agaricineae</taxon>
        <taxon>Strophariaceae</taxon>
        <taxon>Agrocybe</taxon>
    </lineage>
</organism>
<dbReference type="OrthoDB" id="10266451at2759"/>
<proteinExistence type="inferred from homology"/>
<evidence type="ECO:0000313" key="6">
    <source>
        <dbReference type="Proteomes" id="UP000521872"/>
    </source>
</evidence>
<protein>
    <recommendedName>
        <fullName evidence="2">pH-response regulator protein palC</fullName>
    </recommendedName>
</protein>
<comment type="caution">
    <text evidence="5">The sequence shown here is derived from an EMBL/GenBank/DDBJ whole genome shotgun (WGS) entry which is preliminary data.</text>
</comment>
<evidence type="ECO:0000259" key="4">
    <source>
        <dbReference type="PROSITE" id="PS51180"/>
    </source>
</evidence>
<dbReference type="Gene3D" id="1.25.40.280">
    <property type="entry name" value="alix/aip1 like domains"/>
    <property type="match status" value="1"/>
</dbReference>
<feature type="domain" description="BRO1" evidence="4">
    <location>
        <begin position="1"/>
        <end position="476"/>
    </location>
</feature>
<dbReference type="Pfam" id="PF03097">
    <property type="entry name" value="BRO1"/>
    <property type="match status" value="1"/>
</dbReference>
<dbReference type="InterPro" id="IPR037505">
    <property type="entry name" value="pH-resp_palC"/>
</dbReference>
<reference evidence="5 6" key="1">
    <citation type="submission" date="2019-12" db="EMBL/GenBank/DDBJ databases">
        <authorList>
            <person name="Floudas D."/>
            <person name="Bentzer J."/>
            <person name="Ahren D."/>
            <person name="Johansson T."/>
            <person name="Persson P."/>
            <person name="Tunlid A."/>
        </authorList>
    </citation>
    <scope>NUCLEOTIDE SEQUENCE [LARGE SCALE GENOMIC DNA]</scope>
    <source>
        <strain evidence="5 6">CBS 102.39</strain>
    </source>
</reference>
<feature type="compositionally biased region" description="Basic and acidic residues" evidence="3">
    <location>
        <begin position="444"/>
        <end position="454"/>
    </location>
</feature>
<accession>A0A8H4R2B8</accession>
<name>A0A8H4R2B8_9AGAR</name>
<evidence type="ECO:0000256" key="1">
    <source>
        <dbReference type="ARBA" id="ARBA00010997"/>
    </source>
</evidence>
<dbReference type="InterPro" id="IPR004328">
    <property type="entry name" value="BRO1_dom"/>
</dbReference>
<dbReference type="PROSITE" id="PS51180">
    <property type="entry name" value="BRO1"/>
    <property type="match status" value="1"/>
</dbReference>
<dbReference type="CDD" id="cd09245">
    <property type="entry name" value="BRO1_UmRIM23-like"/>
    <property type="match status" value="1"/>
</dbReference>
<dbReference type="AlphaFoldDB" id="A0A8H4R2B8"/>
<sequence>MYLYELPTTGAISFADFCADHSGSKAYTHHLSEATQARANIRGILKENKRTEDNERDYLSLVKLLEEYLPYIRALLECVAHDEIILKKEPTFSWRITLTESGFRDSPRMDLPGLHAEYSFVLLTYAFALSNLAHSIVTSVGEYEKDRAISDAERKAKDERLNVAGDFLCRASGIFTHISDIVLSEWQTSRAFKRPPDLSKEVTSALARLSLADAQTLAIRRLLSRAAYDSNIAPGPPLPKSHPAPSLLAKLHIECASLYTSARTLAKTHAASKDMFSGKKEVSQDLRHYLGNHAALHHALSHKWLGVDAGEKGGTERGGDAVAFLSSAKMKLDELNLAMRTRSLVIGSTDKRKVEKLDEVVHTEQTSVNAFYEHYKKMNDTLHFQPVPTTKDLQSRIPGGRIAIPAKAFSPPAPAFGPGSAEHARRQAEQLDLDSPVADDETISENRDETHSRPQSEPVTSQPPVKADYAGAGAYF</sequence>
<comment type="similarity">
    <text evidence="1">Belongs to the palC family.</text>
</comment>
<feature type="compositionally biased region" description="Low complexity" evidence="3">
    <location>
        <begin position="406"/>
        <end position="421"/>
    </location>
</feature>
<dbReference type="GO" id="GO:0071467">
    <property type="term" value="P:cellular response to pH"/>
    <property type="evidence" value="ECO:0007669"/>
    <property type="project" value="InterPro"/>
</dbReference>
<dbReference type="GO" id="GO:0005886">
    <property type="term" value="C:plasma membrane"/>
    <property type="evidence" value="ECO:0007669"/>
    <property type="project" value="TreeGrafter"/>
</dbReference>